<dbReference type="Proteomes" id="UP000316167">
    <property type="component" value="Unassembled WGS sequence"/>
</dbReference>
<dbReference type="AlphaFoldDB" id="A0A562SH95"/>
<comment type="caution">
    <text evidence="1">The sequence shown here is derived from an EMBL/GenBank/DDBJ whole genome shotgun (WGS) entry which is preliminary data.</text>
</comment>
<accession>A0A562SH95</accession>
<evidence type="ECO:0000313" key="2">
    <source>
        <dbReference type="Proteomes" id="UP000316167"/>
    </source>
</evidence>
<sequence length="167" mass="19430">MDDNRRRDMFVSKKVVVTMSAEVEPILPCWTILTAETTASAFHVVMVNRSGQQVAATDTDRVRAMHECERQAFAFEQQHAENRGRFLFEYSLLKLAGQLVTEQRYQSEVFGSWYVVCNNKRLIYDGRDNILLVQNYVDNHAEWGQYRAIAIKDLAYDDFHSLIQNML</sequence>
<name>A0A562SH95_9BACT</name>
<reference evidence="1 2" key="1">
    <citation type="journal article" date="2015" name="Stand. Genomic Sci.">
        <title>Genomic Encyclopedia of Bacterial and Archaeal Type Strains, Phase III: the genomes of soil and plant-associated and newly described type strains.</title>
        <authorList>
            <person name="Whitman W.B."/>
            <person name="Woyke T."/>
            <person name="Klenk H.P."/>
            <person name="Zhou Y."/>
            <person name="Lilburn T.G."/>
            <person name="Beck B.J."/>
            <person name="De Vos P."/>
            <person name="Vandamme P."/>
            <person name="Eisen J.A."/>
            <person name="Garrity G."/>
            <person name="Hugenholtz P."/>
            <person name="Kyrpides N.C."/>
        </authorList>
    </citation>
    <scope>NUCLEOTIDE SEQUENCE [LARGE SCALE GENOMIC DNA]</scope>
    <source>
        <strain evidence="1 2">CGMCC 1.7271</strain>
    </source>
</reference>
<evidence type="ECO:0000313" key="1">
    <source>
        <dbReference type="EMBL" id="TWI80647.1"/>
    </source>
</evidence>
<proteinExistence type="predicted"/>
<protein>
    <submittedName>
        <fullName evidence="1">Uncharacterized protein</fullName>
    </submittedName>
</protein>
<gene>
    <name evidence="1" type="ORF">IQ13_3326</name>
</gene>
<organism evidence="1 2">
    <name type="scientific">Lacibacter cauensis</name>
    <dbReference type="NCBI Taxonomy" id="510947"/>
    <lineage>
        <taxon>Bacteria</taxon>
        <taxon>Pseudomonadati</taxon>
        <taxon>Bacteroidota</taxon>
        <taxon>Chitinophagia</taxon>
        <taxon>Chitinophagales</taxon>
        <taxon>Chitinophagaceae</taxon>
        <taxon>Lacibacter</taxon>
    </lineage>
</organism>
<dbReference type="EMBL" id="VLLE01000005">
    <property type="protein sequence ID" value="TWI80647.1"/>
    <property type="molecule type" value="Genomic_DNA"/>
</dbReference>
<keyword evidence="2" id="KW-1185">Reference proteome</keyword>